<comment type="caution">
    <text evidence="3">The sequence shown here is derived from an EMBL/GenBank/DDBJ whole genome shotgun (WGS) entry which is preliminary data.</text>
</comment>
<keyword evidence="4" id="KW-1185">Reference proteome</keyword>
<dbReference type="InterPro" id="IPR050266">
    <property type="entry name" value="AB_hydrolase_sf"/>
</dbReference>
<dbReference type="InterPro" id="IPR029058">
    <property type="entry name" value="AB_hydrolase_fold"/>
</dbReference>
<feature type="compositionally biased region" description="Low complexity" evidence="1">
    <location>
        <begin position="306"/>
        <end position="325"/>
    </location>
</feature>
<feature type="region of interest" description="Disordered" evidence="1">
    <location>
        <begin position="306"/>
        <end position="332"/>
    </location>
</feature>
<dbReference type="RefSeq" id="WP_063757432.1">
    <property type="nucleotide sequence ID" value="NZ_JBHEZZ010000001.1"/>
</dbReference>
<sequence length="332" mass="35205">MASIEVLDSFMNYRDTDTDTGAGTGAGTAQGPAQGTVPVVFLHGNPTSSYLWRNVIPQVAGEARCLAPDLIGMGESGKPELGYRLADHVRYLDAWFEALGLDEVVIVGHDWGGTLGMDWAARHPGRVRGVAVVETFLRPMQWEEMPPQGAELFRGFRSPKGEETILENNLFIEFNLPRGVAGGLAPSDHDVYRAPFLEPASRRPILAWTRELPLGGEPADVVAVVERYRRWMADSPEVPKLLMAVDNGVGLGSPEMIAQAAADFASAEVVSVGPGGHHIPEDQPEAIGTAVADWIRRHALTAATAGTAGAASAAGTTSTAGTASTKETTMAP</sequence>
<reference evidence="3 4" key="1">
    <citation type="submission" date="2024-09" db="EMBL/GenBank/DDBJ databases">
        <authorList>
            <person name="Lee S.D."/>
        </authorList>
    </citation>
    <scope>NUCLEOTIDE SEQUENCE [LARGE SCALE GENOMIC DNA]</scope>
    <source>
        <strain evidence="3 4">N1-5</strain>
    </source>
</reference>
<feature type="domain" description="AB hydrolase-1" evidence="2">
    <location>
        <begin position="38"/>
        <end position="156"/>
    </location>
</feature>
<dbReference type="SUPFAM" id="SSF53474">
    <property type="entry name" value="alpha/beta-Hydrolases"/>
    <property type="match status" value="1"/>
</dbReference>
<dbReference type="Pfam" id="PF00561">
    <property type="entry name" value="Abhydrolase_1"/>
    <property type="match status" value="1"/>
</dbReference>
<keyword evidence="3" id="KW-0378">Hydrolase</keyword>
<dbReference type="InterPro" id="IPR000073">
    <property type="entry name" value="AB_hydrolase_1"/>
</dbReference>
<evidence type="ECO:0000313" key="4">
    <source>
        <dbReference type="Proteomes" id="UP001592528"/>
    </source>
</evidence>
<dbReference type="PRINTS" id="PR00111">
    <property type="entry name" value="ABHYDROLASE"/>
</dbReference>
<dbReference type="PANTHER" id="PTHR43798">
    <property type="entry name" value="MONOACYLGLYCEROL LIPASE"/>
    <property type="match status" value="1"/>
</dbReference>
<proteinExistence type="predicted"/>
<dbReference type="PANTHER" id="PTHR43798:SF24">
    <property type="entry name" value="CIS-3-ALKYL-4-ALKYLOXETAN-2-ONE DECARBOXYLASE"/>
    <property type="match status" value="1"/>
</dbReference>
<organism evidence="3 4">
    <name type="scientific">Streptacidiphilus cavernicola</name>
    <dbReference type="NCBI Taxonomy" id="3342716"/>
    <lineage>
        <taxon>Bacteria</taxon>
        <taxon>Bacillati</taxon>
        <taxon>Actinomycetota</taxon>
        <taxon>Actinomycetes</taxon>
        <taxon>Kitasatosporales</taxon>
        <taxon>Streptomycetaceae</taxon>
        <taxon>Streptacidiphilus</taxon>
    </lineage>
</organism>
<dbReference type="InterPro" id="IPR000639">
    <property type="entry name" value="Epox_hydrolase-like"/>
</dbReference>
<protein>
    <submittedName>
        <fullName evidence="3">Haloalkane dehalogenase</fullName>
        <ecNumber evidence="3">3.8.1.5</ecNumber>
    </submittedName>
</protein>
<dbReference type="EC" id="3.8.1.5" evidence="3"/>
<evidence type="ECO:0000259" key="2">
    <source>
        <dbReference type="Pfam" id="PF00561"/>
    </source>
</evidence>
<name>A0ABV6UEC0_9ACTN</name>
<dbReference type="Gene3D" id="3.40.50.1820">
    <property type="entry name" value="alpha/beta hydrolase"/>
    <property type="match status" value="1"/>
</dbReference>
<gene>
    <name evidence="3" type="ORF">ACEZDJ_00645</name>
</gene>
<dbReference type="GO" id="GO:0018786">
    <property type="term" value="F:haloalkane dehalogenase activity"/>
    <property type="evidence" value="ECO:0007669"/>
    <property type="project" value="UniProtKB-EC"/>
</dbReference>
<accession>A0ABV6UEC0</accession>
<dbReference type="EMBL" id="JBHEZZ010000001">
    <property type="protein sequence ID" value="MFC1399801.1"/>
    <property type="molecule type" value="Genomic_DNA"/>
</dbReference>
<dbReference type="Proteomes" id="UP001592528">
    <property type="component" value="Unassembled WGS sequence"/>
</dbReference>
<evidence type="ECO:0000313" key="3">
    <source>
        <dbReference type="EMBL" id="MFC1399801.1"/>
    </source>
</evidence>
<evidence type="ECO:0000256" key="1">
    <source>
        <dbReference type="SAM" id="MobiDB-lite"/>
    </source>
</evidence>
<dbReference type="NCBIfam" id="NF002938">
    <property type="entry name" value="PRK03592.1"/>
    <property type="match status" value="1"/>
</dbReference>
<dbReference type="PRINTS" id="PR00412">
    <property type="entry name" value="EPOXHYDRLASE"/>
</dbReference>